<feature type="region of interest" description="Disordered" evidence="2">
    <location>
        <begin position="108"/>
        <end position="127"/>
    </location>
</feature>
<dbReference type="SUPFAM" id="SSF141371">
    <property type="entry name" value="PilZ domain-like"/>
    <property type="match status" value="1"/>
</dbReference>
<dbReference type="STRING" id="56193.YP76_11850"/>
<dbReference type="GO" id="GO:0003700">
    <property type="term" value="F:DNA-binding transcription factor activity"/>
    <property type="evidence" value="ECO:0007669"/>
    <property type="project" value="TreeGrafter"/>
</dbReference>
<evidence type="ECO:0000313" key="5">
    <source>
        <dbReference type="Proteomes" id="UP000033874"/>
    </source>
</evidence>
<proteinExistence type="predicted"/>
<sequence length="245" mass="27006">MSIQAIVEQPPKSENRREAARWRIRLELPGTFDKAQANVVIHDISTAGMLVETRTNLKVGQEIILSLPEADKVAARVVWQNEPLFGCRFVEALPQAVVSAVRLRNPDRDGAKSVNESVHGPAETKAEEKIAEGLPDRLRRLRRERGLSRVALCERTGFSKPTIWGWETGRTTPRKDNLLVLADIFGLTEQQLLFGEGDSTLRKAAAPLIADASAETLAHAIQSAKARIARAAGVNPSKVQIHIEF</sequence>
<protein>
    <submittedName>
        <fullName evidence="4">XRE family transcriptional regulator</fullName>
    </submittedName>
</protein>
<gene>
    <name evidence="4" type="ORF">YP76_11850</name>
</gene>
<dbReference type="PANTHER" id="PTHR46797:SF1">
    <property type="entry name" value="METHYLPHOSPHONATE SYNTHASE"/>
    <property type="match status" value="1"/>
</dbReference>
<reference evidence="4 5" key="1">
    <citation type="submission" date="2015-04" db="EMBL/GenBank/DDBJ databases">
        <title>Genome sequence of aromatic hydrocarbons-degrading Sphingobium chungbukense DJ77.</title>
        <authorList>
            <person name="Kim Y.-C."/>
            <person name="Chae J.-C."/>
        </authorList>
    </citation>
    <scope>NUCLEOTIDE SEQUENCE [LARGE SCALE GENOMIC DNA]</scope>
    <source>
        <strain evidence="4 5">DJ77</strain>
    </source>
</reference>
<dbReference type="Pfam" id="PF13560">
    <property type="entry name" value="HTH_31"/>
    <property type="match status" value="1"/>
</dbReference>
<evidence type="ECO:0000256" key="1">
    <source>
        <dbReference type="ARBA" id="ARBA00023125"/>
    </source>
</evidence>
<feature type="domain" description="HTH cro/C1-type" evidence="3">
    <location>
        <begin position="138"/>
        <end position="192"/>
    </location>
</feature>
<dbReference type="PROSITE" id="PS50943">
    <property type="entry name" value="HTH_CROC1"/>
    <property type="match status" value="1"/>
</dbReference>
<dbReference type="PATRIC" id="fig|56193.3.peg.2463"/>
<dbReference type="EMBL" id="LBIC01000005">
    <property type="protein sequence ID" value="KKW91804.1"/>
    <property type="molecule type" value="Genomic_DNA"/>
</dbReference>
<keyword evidence="5" id="KW-1185">Reference proteome</keyword>
<dbReference type="GO" id="GO:0035438">
    <property type="term" value="F:cyclic-di-GMP binding"/>
    <property type="evidence" value="ECO:0007669"/>
    <property type="project" value="InterPro"/>
</dbReference>
<dbReference type="InterPro" id="IPR009875">
    <property type="entry name" value="PilZ_domain"/>
</dbReference>
<keyword evidence="1" id="KW-0238">DNA-binding</keyword>
<accession>A0A0M3ATE8</accession>
<evidence type="ECO:0000313" key="4">
    <source>
        <dbReference type="EMBL" id="KKW91804.1"/>
    </source>
</evidence>
<dbReference type="Pfam" id="PF07238">
    <property type="entry name" value="PilZ"/>
    <property type="match status" value="1"/>
</dbReference>
<dbReference type="InterPro" id="IPR010982">
    <property type="entry name" value="Lambda_DNA-bd_dom_sf"/>
</dbReference>
<dbReference type="SMART" id="SM00530">
    <property type="entry name" value="HTH_XRE"/>
    <property type="match status" value="1"/>
</dbReference>
<dbReference type="CDD" id="cd00093">
    <property type="entry name" value="HTH_XRE"/>
    <property type="match status" value="1"/>
</dbReference>
<evidence type="ECO:0000259" key="3">
    <source>
        <dbReference type="PROSITE" id="PS50943"/>
    </source>
</evidence>
<name>A0A0M3ATE8_9SPHN</name>
<dbReference type="GO" id="GO:0005829">
    <property type="term" value="C:cytosol"/>
    <property type="evidence" value="ECO:0007669"/>
    <property type="project" value="TreeGrafter"/>
</dbReference>
<dbReference type="Gene3D" id="1.10.260.40">
    <property type="entry name" value="lambda repressor-like DNA-binding domains"/>
    <property type="match status" value="1"/>
</dbReference>
<evidence type="ECO:0000256" key="2">
    <source>
        <dbReference type="SAM" id="MobiDB-lite"/>
    </source>
</evidence>
<dbReference type="SUPFAM" id="SSF47413">
    <property type="entry name" value="lambda repressor-like DNA-binding domains"/>
    <property type="match status" value="1"/>
</dbReference>
<dbReference type="Proteomes" id="UP000033874">
    <property type="component" value="Unassembled WGS sequence"/>
</dbReference>
<dbReference type="GO" id="GO:0003677">
    <property type="term" value="F:DNA binding"/>
    <property type="evidence" value="ECO:0007669"/>
    <property type="project" value="UniProtKB-KW"/>
</dbReference>
<organism evidence="4 5">
    <name type="scientific">Sphingobium chungbukense</name>
    <dbReference type="NCBI Taxonomy" id="56193"/>
    <lineage>
        <taxon>Bacteria</taxon>
        <taxon>Pseudomonadati</taxon>
        <taxon>Pseudomonadota</taxon>
        <taxon>Alphaproteobacteria</taxon>
        <taxon>Sphingomonadales</taxon>
        <taxon>Sphingomonadaceae</taxon>
        <taxon>Sphingobium</taxon>
    </lineage>
</organism>
<dbReference type="InterPro" id="IPR001387">
    <property type="entry name" value="Cro/C1-type_HTH"/>
</dbReference>
<dbReference type="RefSeq" id="WP_046763813.1">
    <property type="nucleotide sequence ID" value="NZ_LBIC01000005.1"/>
</dbReference>
<dbReference type="Gene3D" id="2.40.10.220">
    <property type="entry name" value="predicted glycosyltransferase like domains"/>
    <property type="match status" value="1"/>
</dbReference>
<comment type="caution">
    <text evidence="4">The sequence shown here is derived from an EMBL/GenBank/DDBJ whole genome shotgun (WGS) entry which is preliminary data.</text>
</comment>
<dbReference type="AlphaFoldDB" id="A0A0M3ATE8"/>
<dbReference type="PANTHER" id="PTHR46797">
    <property type="entry name" value="HTH-TYPE TRANSCRIPTIONAL REGULATOR"/>
    <property type="match status" value="1"/>
</dbReference>
<dbReference type="InterPro" id="IPR050807">
    <property type="entry name" value="TransReg_Diox_bact_type"/>
</dbReference>